<evidence type="ECO:0000256" key="2">
    <source>
        <dbReference type="PROSITE-ProRule" id="PRU00192"/>
    </source>
</evidence>
<sequence>MGQKPSQFSARRKSRIPLFWLLRFQKSSNPSPEQPIRFQYKTRRKNGDQLDKETSQKTTENNCNNLSNVVKSPIRDVKTINSVNNNIGCKTNQNALTIIKNTNLSEVQCKIVKTQNSTPLRTKSEPNLIVEKKEKRYRRKSTRLKLENTKQLQQFGYEIEDVDEFLTKASIDKPANIPVVLAFPSILYQTRIGGYQAEISLPLGMVVNAVFKNQHWLYVQTPHAEEGYVSYAACLPLGIIPPPENNSSPCWENSTDVFPKPCGNMTDTEKLSSKSECSVSRCHSRTRNVSRCHSRTRNATSACGERSVDRLYCSVSRCHSRTRNATSACGERSVDRLYLRAAASAKNKGTRQTLLVMTCDYEGFEENTLNVLKGEVVALISTHLRGWFWVRNKEGVEGFIPAAVAGHGFL</sequence>
<evidence type="ECO:0000256" key="1">
    <source>
        <dbReference type="ARBA" id="ARBA00022443"/>
    </source>
</evidence>
<organism evidence="5 6">
    <name type="scientific">Popillia japonica</name>
    <name type="common">Japanese beetle</name>
    <dbReference type="NCBI Taxonomy" id="7064"/>
    <lineage>
        <taxon>Eukaryota</taxon>
        <taxon>Metazoa</taxon>
        <taxon>Ecdysozoa</taxon>
        <taxon>Arthropoda</taxon>
        <taxon>Hexapoda</taxon>
        <taxon>Insecta</taxon>
        <taxon>Pterygota</taxon>
        <taxon>Neoptera</taxon>
        <taxon>Endopterygota</taxon>
        <taxon>Coleoptera</taxon>
        <taxon>Polyphaga</taxon>
        <taxon>Scarabaeiformia</taxon>
        <taxon>Scarabaeidae</taxon>
        <taxon>Rutelinae</taxon>
        <taxon>Popillia</taxon>
    </lineage>
</organism>
<evidence type="ECO:0000313" key="5">
    <source>
        <dbReference type="EMBL" id="KAK9746903.1"/>
    </source>
</evidence>
<dbReference type="SUPFAM" id="SSF50044">
    <property type="entry name" value="SH3-domain"/>
    <property type="match status" value="1"/>
</dbReference>
<evidence type="ECO:0000256" key="3">
    <source>
        <dbReference type="SAM" id="MobiDB-lite"/>
    </source>
</evidence>
<keyword evidence="1 2" id="KW-0728">SH3 domain</keyword>
<proteinExistence type="predicted"/>
<accession>A0AAW1ML50</accession>
<dbReference type="InterPro" id="IPR036028">
    <property type="entry name" value="SH3-like_dom_sf"/>
</dbReference>
<keyword evidence="6" id="KW-1185">Reference proteome</keyword>
<protein>
    <submittedName>
        <fullName evidence="5">Variant SH3 domain</fullName>
    </submittedName>
</protein>
<feature type="region of interest" description="Disordered" evidence="3">
    <location>
        <begin position="42"/>
        <end position="62"/>
    </location>
</feature>
<reference evidence="5 6" key="1">
    <citation type="journal article" date="2024" name="BMC Genomics">
        <title>De novo assembly and annotation of Popillia japonica's genome with initial clues to its potential as an invasive pest.</title>
        <authorList>
            <person name="Cucini C."/>
            <person name="Boschi S."/>
            <person name="Funari R."/>
            <person name="Cardaioli E."/>
            <person name="Iannotti N."/>
            <person name="Marturano G."/>
            <person name="Paoli F."/>
            <person name="Bruttini M."/>
            <person name="Carapelli A."/>
            <person name="Frati F."/>
            <person name="Nardi F."/>
        </authorList>
    </citation>
    <scope>NUCLEOTIDE SEQUENCE [LARGE SCALE GENOMIC DNA]</scope>
    <source>
        <strain evidence="5">DMR45628</strain>
    </source>
</reference>
<name>A0AAW1ML50_POPJA</name>
<comment type="caution">
    <text evidence="5">The sequence shown here is derived from an EMBL/GenBank/DDBJ whole genome shotgun (WGS) entry which is preliminary data.</text>
</comment>
<dbReference type="InterPro" id="IPR001452">
    <property type="entry name" value="SH3_domain"/>
</dbReference>
<feature type="domain" description="SH3" evidence="4">
    <location>
        <begin position="350"/>
        <end position="410"/>
    </location>
</feature>
<dbReference type="CDD" id="cd00174">
    <property type="entry name" value="SH3"/>
    <property type="match status" value="1"/>
</dbReference>
<evidence type="ECO:0000313" key="6">
    <source>
        <dbReference type="Proteomes" id="UP001458880"/>
    </source>
</evidence>
<gene>
    <name evidence="5" type="ORF">QE152_g5795</name>
</gene>
<dbReference type="AlphaFoldDB" id="A0AAW1ML50"/>
<dbReference type="EMBL" id="JASPKY010000036">
    <property type="protein sequence ID" value="KAK9746903.1"/>
    <property type="molecule type" value="Genomic_DNA"/>
</dbReference>
<feature type="compositionally biased region" description="Basic and acidic residues" evidence="3">
    <location>
        <begin position="45"/>
        <end position="55"/>
    </location>
</feature>
<evidence type="ECO:0000259" key="4">
    <source>
        <dbReference type="PROSITE" id="PS50002"/>
    </source>
</evidence>
<dbReference type="Pfam" id="PF07653">
    <property type="entry name" value="SH3_2"/>
    <property type="match status" value="1"/>
</dbReference>
<dbReference type="PROSITE" id="PS50002">
    <property type="entry name" value="SH3"/>
    <property type="match status" value="1"/>
</dbReference>
<dbReference type="Proteomes" id="UP001458880">
    <property type="component" value="Unassembled WGS sequence"/>
</dbReference>
<dbReference type="Gene3D" id="2.30.30.40">
    <property type="entry name" value="SH3 Domains"/>
    <property type="match status" value="1"/>
</dbReference>